<keyword evidence="3" id="KW-1185">Reference proteome</keyword>
<accession>A0A502L3H1</accession>
<dbReference type="EMBL" id="SAWY01000003">
    <property type="protein sequence ID" value="TPH18520.1"/>
    <property type="molecule type" value="Genomic_DNA"/>
</dbReference>
<proteinExistence type="predicted"/>
<dbReference type="OrthoDB" id="6225055at2"/>
<reference evidence="2 3" key="1">
    <citation type="submission" date="2019-01" db="EMBL/GenBank/DDBJ databases">
        <title>Litorilituus lipolytica sp. nov., isolated from intertidal sand of the Yellow Sea in China.</title>
        <authorList>
            <person name="Liu A."/>
        </authorList>
    </citation>
    <scope>NUCLEOTIDE SEQUENCE [LARGE SCALE GENOMIC DNA]</scope>
    <source>
        <strain evidence="2 3">RZ04</strain>
    </source>
</reference>
<dbReference type="AlphaFoldDB" id="A0A502L3H1"/>
<gene>
    <name evidence="2" type="ORF">EPA86_01800</name>
</gene>
<keyword evidence="1" id="KW-1133">Transmembrane helix</keyword>
<feature type="transmembrane region" description="Helical" evidence="1">
    <location>
        <begin position="181"/>
        <end position="198"/>
    </location>
</feature>
<keyword evidence="1" id="KW-0812">Transmembrane</keyword>
<evidence type="ECO:0000256" key="1">
    <source>
        <dbReference type="SAM" id="Phobius"/>
    </source>
</evidence>
<comment type="caution">
    <text evidence="2">The sequence shown here is derived from an EMBL/GenBank/DDBJ whole genome shotgun (WGS) entry which is preliminary data.</text>
</comment>
<name>A0A502L3H1_9GAMM</name>
<dbReference type="RefSeq" id="WP_140601294.1">
    <property type="nucleotide sequence ID" value="NZ_SAWY01000003.1"/>
</dbReference>
<evidence type="ECO:0000313" key="2">
    <source>
        <dbReference type="EMBL" id="TPH18520.1"/>
    </source>
</evidence>
<sequence length="215" mass="24905">MTNTNNDENKSLTKQNEEVNTAQAHEQMNVLDDTWAELSQDWQAQPTPKTDIQALLKQTRRRTYGAKLCFALNVIATLSLIVVFIYGLIDNQLGDPFNTYIGFGALISVFFVYFEIKIRAATWRQLCDSPDKAIENALIACRSSMNYMKLSKYSFIPFLVLVNWFVFAIEETTEKSIIPPLLFANGFMLAMFIIFEYLHRKRKKQYQQLLQLMSE</sequence>
<evidence type="ECO:0000313" key="3">
    <source>
        <dbReference type="Proteomes" id="UP000315303"/>
    </source>
</evidence>
<organism evidence="2 3">
    <name type="scientific">Litorilituus lipolyticus</name>
    <dbReference type="NCBI Taxonomy" id="2491017"/>
    <lineage>
        <taxon>Bacteria</taxon>
        <taxon>Pseudomonadati</taxon>
        <taxon>Pseudomonadota</taxon>
        <taxon>Gammaproteobacteria</taxon>
        <taxon>Alteromonadales</taxon>
        <taxon>Colwelliaceae</taxon>
        <taxon>Litorilituus</taxon>
    </lineage>
</organism>
<keyword evidence="1" id="KW-0472">Membrane</keyword>
<feature type="transmembrane region" description="Helical" evidence="1">
    <location>
        <begin position="100"/>
        <end position="116"/>
    </location>
</feature>
<protein>
    <submittedName>
        <fullName evidence="2">Uncharacterized protein</fullName>
    </submittedName>
</protein>
<feature type="transmembrane region" description="Helical" evidence="1">
    <location>
        <begin position="150"/>
        <end position="169"/>
    </location>
</feature>
<feature type="transmembrane region" description="Helical" evidence="1">
    <location>
        <begin position="68"/>
        <end position="88"/>
    </location>
</feature>
<dbReference type="Proteomes" id="UP000315303">
    <property type="component" value="Unassembled WGS sequence"/>
</dbReference>